<reference evidence="1 2" key="3">
    <citation type="journal article" date="2005" name="Nature">
        <title>Generation and annotation of the DNA sequences of human chromosomes 2 and 4.</title>
        <authorList>
            <person name="Hillier L.W."/>
            <person name="Graves T.A."/>
            <person name="Fulton R.S."/>
            <person name="Fulton L.A."/>
            <person name="Pepin K.H."/>
            <person name="Minx P."/>
            <person name="Wagner-McPherson C."/>
            <person name="Layman D."/>
            <person name="Wylie K."/>
            <person name="Sekhon M."/>
            <person name="Becker M.C."/>
            <person name="Fewell G.A."/>
            <person name="Delehaunty K.D."/>
            <person name="Miner T.L."/>
            <person name="Nash W.E."/>
            <person name="Kremitzki C."/>
            <person name="Oddy L."/>
            <person name="Du H."/>
            <person name="Sun H."/>
            <person name="Bradshaw-Cordum H."/>
            <person name="Ali J."/>
            <person name="Carter J."/>
            <person name="Cordes M."/>
            <person name="Harris A."/>
            <person name="Isak A."/>
            <person name="van Brunt A."/>
            <person name="Nguyen C."/>
            <person name="Du F."/>
            <person name="Courtney L."/>
            <person name="Kalicki J."/>
            <person name="Ozersky P."/>
            <person name="Abbott S."/>
            <person name="Armstrong J."/>
            <person name="Belter E.A."/>
            <person name="Caruso L."/>
            <person name="Cedroni M."/>
            <person name="Cotton M."/>
            <person name="Davidson T."/>
            <person name="Desai A."/>
            <person name="Elliott G."/>
            <person name="Erb T."/>
            <person name="Fronick C."/>
            <person name="Gaige T."/>
            <person name="Haakenson W."/>
            <person name="Haglund K."/>
            <person name="Holmes A."/>
            <person name="Harkins R."/>
            <person name="Kim K."/>
            <person name="Kruchowski S.S."/>
            <person name="Strong C.M."/>
            <person name="Grewal N."/>
            <person name="Goyea E."/>
            <person name="Hou S."/>
            <person name="Levy A."/>
            <person name="Martinka S."/>
            <person name="Mead K."/>
            <person name="McLellan M.D."/>
            <person name="Meyer R."/>
            <person name="Randall-Maher J."/>
            <person name="Tomlinson C."/>
            <person name="Dauphin-Kohlberg S."/>
            <person name="Kozlowicz-Reilly A."/>
            <person name="Shah N."/>
            <person name="Swearengen-Shahid S."/>
            <person name="Snider J."/>
            <person name="Strong J.T."/>
            <person name="Thompson J."/>
            <person name="Yoakum M."/>
            <person name="Leonard S."/>
            <person name="Pearman C."/>
            <person name="Trani L."/>
            <person name="Radionenko M."/>
            <person name="Waligorski J.E."/>
            <person name="Wang C."/>
            <person name="Rock S.M."/>
            <person name="Tin-Wollam A.M."/>
            <person name="Maupin R."/>
            <person name="Latreille P."/>
            <person name="Wendl M.C."/>
            <person name="Yang S.P."/>
            <person name="Pohl C."/>
            <person name="Wallis J.W."/>
            <person name="Spieth J."/>
            <person name="Bieri T.A."/>
            <person name="Berkowicz N."/>
            <person name="Nelson J.O."/>
            <person name="Osborne J."/>
            <person name="Ding L."/>
            <person name="Meyer R."/>
            <person name="Sabo A."/>
            <person name="Shotland Y."/>
            <person name="Sinha P."/>
            <person name="Wohldmann P.E."/>
            <person name="Cook L.L."/>
            <person name="Hickenbotham M.T."/>
            <person name="Eldred J."/>
            <person name="Williams D."/>
            <person name="Jones T.A."/>
            <person name="She X."/>
            <person name="Ciccarelli F.D."/>
            <person name="Izaurralde E."/>
            <person name="Taylor J."/>
            <person name="Schmutz J."/>
            <person name="Myers R.M."/>
            <person name="Cox D.R."/>
            <person name="Huang X."/>
            <person name="McPherson J.D."/>
            <person name="Mardis E.R."/>
            <person name="Clifton S.W."/>
            <person name="Warren W.C."/>
            <person name="Chinwalla A.T."/>
            <person name="Eddy S.R."/>
            <person name="Marra M.A."/>
            <person name="Ovcharenko I."/>
            <person name="Furey T.S."/>
            <person name="Miller W."/>
            <person name="Eichler E.E."/>
            <person name="Bork P."/>
            <person name="Suyama M."/>
            <person name="Torrents D."/>
            <person name="Waterston R.H."/>
            <person name="Wilson R.K."/>
        </authorList>
    </citation>
    <scope>NUCLEOTIDE SEQUENCE [LARGE SCALE GENOMIC DNA]</scope>
</reference>
<dbReference type="Ensembl" id="ENST00000432839.1">
    <property type="protein sequence ID" value="ENSP00000392018.1"/>
    <property type="gene ID" value="ENSG00000163521.16"/>
</dbReference>
<feature type="non-terminal residue" evidence="1">
    <location>
        <position position="9"/>
    </location>
</feature>
<dbReference type="HGNC" id="HGNC:28129">
    <property type="gene designation" value="GLB1L"/>
</dbReference>
<gene>
    <name evidence="1" type="primary">GLB1L</name>
</gene>
<proteinExistence type="predicted"/>
<reference evidence="1" key="4">
    <citation type="submission" date="2025-08" db="UniProtKB">
        <authorList>
            <consortium name="Ensembl"/>
        </authorList>
    </citation>
    <scope>IDENTIFICATION</scope>
</reference>
<sequence length="9" mass="990">MAPKKLSCL</sequence>
<dbReference type="EMBL" id="AC068946">
    <property type="status" value="NOT_ANNOTATED_CDS"/>
    <property type="molecule type" value="Genomic_DNA"/>
</dbReference>
<dbReference type="Bgee" id="ENSG00000163521">
    <property type="expression patterns" value="Expressed in left testis and 152 other cell types or tissues"/>
</dbReference>
<dbReference type="OrthoDB" id="1657402at2759"/>
<evidence type="ECO:0000313" key="2">
    <source>
        <dbReference type="Proteomes" id="UP000005640"/>
    </source>
</evidence>
<reference evidence="1 2" key="1">
    <citation type="journal article" date="2001" name="Nature">
        <title>Initial sequencing and analysis of the human genome.</title>
        <authorList>
            <consortium name="International Human Genome Sequencing Consortium"/>
            <person name="Lander E.S."/>
            <person name="Linton L.M."/>
            <person name="Birren B."/>
            <person name="Nusbaum C."/>
            <person name="Zody M.C."/>
            <person name="Baldwin J."/>
            <person name="Devon K."/>
            <person name="Dewar K."/>
            <person name="Doyle M."/>
            <person name="FitzHugh W."/>
            <person name="Funke R."/>
            <person name="Gage D."/>
            <person name="Harris K."/>
            <person name="Heaford A."/>
            <person name="Howland J."/>
            <person name="Kann L."/>
            <person name="Lehoczky J."/>
            <person name="LeVine R."/>
            <person name="McEwan P."/>
            <person name="McKernan K."/>
            <person name="Meldrim J."/>
            <person name="Mesirov J.P."/>
            <person name="Miranda C."/>
            <person name="Morris W."/>
            <person name="Naylor J."/>
            <person name="Raymond C."/>
            <person name="Rosetti M."/>
            <person name="Santos R."/>
            <person name="Sheridan A."/>
            <person name="Sougnez C."/>
            <person name="Stange-Thomann N."/>
            <person name="Stojanovic N."/>
            <person name="Subramanian A."/>
            <person name="Wyman D."/>
            <person name="Rogers J."/>
            <person name="Sulston J."/>
            <person name="Ainscough R."/>
            <person name="Beck S."/>
            <person name="Bentley D."/>
            <person name="Burton J."/>
            <person name="Clee C."/>
            <person name="Carter N."/>
            <person name="Coulson A."/>
            <person name="Deadman R."/>
            <person name="Deloukas P."/>
            <person name="Dunham A."/>
            <person name="Dunham I."/>
            <person name="Durbin R."/>
            <person name="French L."/>
            <person name="Grafham D."/>
            <person name="Gregory S."/>
            <person name="Hubbard T."/>
            <person name="Humphray S."/>
            <person name="Hunt A."/>
            <person name="Jones M."/>
            <person name="Lloyd C."/>
            <person name="McMurray A."/>
            <person name="Matthews L."/>
            <person name="Mercer S."/>
            <person name="Milne S."/>
            <person name="Mullikin J.C."/>
            <person name="Mungall A."/>
            <person name="Plumb R."/>
            <person name="Ross M."/>
            <person name="Shownkeen R."/>
            <person name="Sims S."/>
            <person name="Waterston R.H."/>
            <person name="Wilson R.K."/>
            <person name="Hillier L.W."/>
            <person name="McPherson J.D."/>
            <person name="Marra M.A."/>
            <person name="Mardis E.R."/>
            <person name="Fulton L.A."/>
            <person name="Chinwalla A.T."/>
            <person name="Pepin K.H."/>
            <person name="Gish W.R."/>
            <person name="Chissoe S.L."/>
            <person name="Wendl M.C."/>
            <person name="Delehaunty K.D."/>
            <person name="Miner T.L."/>
            <person name="Delehaunty A."/>
            <person name="Kramer J.B."/>
            <person name="Cook L.L."/>
            <person name="Fulton R.S."/>
            <person name="Johnson D.L."/>
            <person name="Minx P.J."/>
            <person name="Clifton S.W."/>
            <person name="Hawkins T."/>
            <person name="Branscomb E."/>
            <person name="Predki P."/>
            <person name="Richardson P."/>
            <person name="Wenning S."/>
            <person name="Slezak T."/>
            <person name="Doggett N."/>
            <person name="Cheng J.F."/>
            <person name="Olsen A."/>
            <person name="Lucas S."/>
            <person name="Elkin C."/>
            <person name="Uberbacher E."/>
            <person name="Frazier M."/>
            <person name="Gibbs R.A."/>
            <person name="Muzny D.M."/>
            <person name="Scherer S.E."/>
            <person name="Bouck J.B."/>
            <person name="Sodergren E.J."/>
            <person name="Worley K.C."/>
            <person name="Rives C.M."/>
            <person name="Gorrell J.H."/>
            <person name="Metzker M.L."/>
            <person name="Naylor S.L."/>
            <person name="Kucherlapati R.S."/>
            <person name="Nelson D.L."/>
            <person name="Weinstock G.M."/>
            <person name="Sakaki Y."/>
            <person name="Fujiyama A."/>
            <person name="Hattori M."/>
            <person name="Yada T."/>
            <person name="Toyoda A."/>
            <person name="Itoh T."/>
            <person name="Kawagoe C."/>
            <person name="Watanabe H."/>
            <person name="Totoki Y."/>
            <person name="Taylor T."/>
            <person name="Weissenbach J."/>
            <person name="Heilig R."/>
            <person name="Saurin W."/>
            <person name="Artiguenave F."/>
            <person name="Brottier P."/>
            <person name="Bruls T."/>
            <person name="Pelletier E."/>
            <person name="Robert C."/>
            <person name="Wincker P."/>
            <person name="Smith D.R."/>
            <person name="Doucette-Stamm L."/>
            <person name="Rubenfield M."/>
            <person name="Weinstock K."/>
            <person name="Lee H.M."/>
            <person name="Dubois J."/>
            <person name="Rosenthal A."/>
            <person name="Platzer M."/>
            <person name="Nyakatura G."/>
            <person name="Taudien S."/>
            <person name="Rump A."/>
            <person name="Yang H."/>
            <person name="Yu J."/>
            <person name="Wang J."/>
            <person name="Huang G."/>
            <person name="Gu J."/>
            <person name="Hood L."/>
            <person name="Rowen L."/>
            <person name="Madan A."/>
            <person name="Qin S."/>
            <person name="Davis R.W."/>
            <person name="Federspiel N.A."/>
            <person name="Abola A.P."/>
            <person name="Proctor M.J."/>
            <person name="Myers R.M."/>
            <person name="Schmutz J."/>
            <person name="Dickson M."/>
            <person name="Grimwood J."/>
            <person name="Cox D.R."/>
            <person name="Olson M.V."/>
            <person name="Kaul R."/>
            <person name="Raymond C."/>
            <person name="Shimizu N."/>
            <person name="Kawasaki K."/>
            <person name="Minoshima S."/>
            <person name="Evans G.A."/>
            <person name="Athanasiou M."/>
            <person name="Schultz R."/>
            <person name="Roe B.A."/>
            <person name="Chen F."/>
            <person name="Pan H."/>
            <person name="Ramser J."/>
            <person name="Lehrach H."/>
            <person name="Reinhardt R."/>
            <person name="McCombie W.R."/>
            <person name="de la Bastide M."/>
            <person name="Dedhia N."/>
            <person name="Blocker H."/>
            <person name="Hornischer K."/>
            <person name="Nordsiek G."/>
            <person name="Agarwala R."/>
            <person name="Aravind L."/>
            <person name="Bailey J.A."/>
            <person name="Bateman A."/>
            <person name="Batzoglou S."/>
            <person name="Birney E."/>
            <person name="Bork P."/>
            <person name="Brown D.G."/>
            <person name="Burge C.B."/>
            <person name="Cerutti L."/>
            <person name="Chen H.C."/>
            <person name="Church D."/>
            <person name="Clamp M."/>
            <person name="Copley R.R."/>
            <person name="Doerks T."/>
            <person name="Eddy S.R."/>
            <person name="Eichler E.E."/>
            <person name="Furey T.S."/>
            <person name="Galagan J."/>
            <person name="Gilbert J.G."/>
            <person name="Harmon C."/>
            <person name="Hayashizaki Y."/>
            <person name="Haussler D."/>
            <person name="Hermjakob H."/>
            <person name="Hokamp K."/>
            <person name="Jang W."/>
            <person name="Johnson L.S."/>
            <person name="Jones T.A."/>
            <person name="Kasif S."/>
            <person name="Kaspryzk A."/>
            <person name="Kennedy S."/>
            <person name="Kent W.J."/>
            <person name="Kitts P."/>
            <person name="Koonin E.V."/>
            <person name="Korf I."/>
            <person name="Kulp D."/>
            <person name="Lancet D."/>
            <person name="Lowe T.M."/>
            <person name="McLysaght A."/>
            <person name="Mikkelsen T."/>
            <person name="Moran J.V."/>
            <person name="Mulder N."/>
            <person name="Pollara V.J."/>
            <person name="Ponting C.P."/>
            <person name="Schuler G."/>
            <person name="Schultz J."/>
            <person name="Slater G."/>
            <person name="Smit A.F."/>
            <person name="Stupka E."/>
            <person name="Szustakowski J."/>
            <person name="Thierry-Mieg D."/>
            <person name="Thierry-Mieg J."/>
            <person name="Wagner L."/>
            <person name="Wallis J."/>
            <person name="Wheeler R."/>
            <person name="Williams A."/>
            <person name="Wolf Y.I."/>
            <person name="Wolfe K.H."/>
            <person name="Yang S.P."/>
            <person name="Yeh R.F."/>
            <person name="Collins F."/>
            <person name="Guyer M.S."/>
            <person name="Peterson J."/>
            <person name="Felsenfeld A."/>
            <person name="Wetterstrand K.A."/>
            <person name="Patrinos A."/>
            <person name="Morgan M.J."/>
            <person name="de Jong P."/>
            <person name="Catanese J.J."/>
            <person name="Osoegawa K."/>
            <person name="Shizuya H."/>
            <person name="Choi S."/>
            <person name="Chen Y.J."/>
        </authorList>
    </citation>
    <scope>NUCLEOTIDE SEQUENCE [LARGE SCALE GENOMIC DNA]</scope>
</reference>
<dbReference type="ExpressionAtlas" id="A0A1D5RMN7">
    <property type="expression patterns" value="baseline and differential"/>
</dbReference>
<name>A0A1D5RMN7_HUMAN</name>
<dbReference type="OpenTargets" id="ENSG00000163521"/>
<keyword evidence="2" id="KW-1185">Reference proteome</keyword>
<dbReference type="Proteomes" id="UP000005640">
    <property type="component" value="Chromosome 2"/>
</dbReference>
<evidence type="ECO:0000313" key="1">
    <source>
        <dbReference type="Ensembl" id="ENSP00000392018.1"/>
    </source>
</evidence>
<protein>
    <submittedName>
        <fullName evidence="1">Galactosidase beta 1 like</fullName>
    </submittedName>
</protein>
<dbReference type="VEuPathDB" id="HostDB:ENSG00000163521"/>
<organism evidence="1 2">
    <name type="scientific">Homo sapiens</name>
    <name type="common">Human</name>
    <dbReference type="NCBI Taxonomy" id="9606"/>
    <lineage>
        <taxon>Eukaryota</taxon>
        <taxon>Metazoa</taxon>
        <taxon>Chordata</taxon>
        <taxon>Craniata</taxon>
        <taxon>Vertebrata</taxon>
        <taxon>Euteleostomi</taxon>
        <taxon>Mammalia</taxon>
        <taxon>Eutheria</taxon>
        <taxon>Euarchontoglires</taxon>
        <taxon>Primates</taxon>
        <taxon>Haplorrhini</taxon>
        <taxon>Catarrhini</taxon>
        <taxon>Hominidae</taxon>
        <taxon>Homo</taxon>
    </lineage>
</organism>
<reference evidence="1 2" key="2">
    <citation type="journal article" date="2004" name="Nature">
        <title>Finishing the euchromatic sequence of the human genome.</title>
        <authorList>
            <consortium name="International Human Genome Sequencing Consortium"/>
        </authorList>
    </citation>
    <scope>NUCLEOTIDE SEQUENCE [LARGE SCALE GENOMIC DNA]</scope>
</reference>
<dbReference type="Antibodypedia" id="34313">
    <property type="antibodies" value="65 antibodies from 13 providers"/>
</dbReference>
<dbReference type="Ensembl" id="ENST00000432839.1">
    <property type="protein sequence ID" value="ENSP00000392018.1"/>
    <property type="gene ID" value="ENSG00000163521.17"/>
</dbReference>
<dbReference type="GeneTree" id="ENSGT00950000182942"/>
<reference evidence="1" key="5">
    <citation type="submission" date="2025-09" db="UniProtKB">
        <authorList>
            <consortium name="Ensembl"/>
        </authorList>
    </citation>
    <scope>IDENTIFICATION</scope>
</reference>
<accession>A0A1D5RMN7</accession>